<gene>
    <name evidence="9" type="ORF">FPZ49_11650</name>
</gene>
<keyword evidence="2 7" id="KW-0813">Transport</keyword>
<keyword evidence="6 7" id="KW-0472">Membrane</keyword>
<feature type="transmembrane region" description="Helical" evidence="7">
    <location>
        <begin position="29"/>
        <end position="49"/>
    </location>
</feature>
<name>A0A559KC27_9BACL</name>
<comment type="caution">
    <text evidence="9">The sequence shown here is derived from an EMBL/GenBank/DDBJ whole genome shotgun (WGS) entry which is preliminary data.</text>
</comment>
<dbReference type="PROSITE" id="PS50928">
    <property type="entry name" value="ABC_TM1"/>
    <property type="match status" value="1"/>
</dbReference>
<dbReference type="InterPro" id="IPR000515">
    <property type="entry name" value="MetI-like"/>
</dbReference>
<keyword evidence="10" id="KW-1185">Reference proteome</keyword>
<dbReference type="GO" id="GO:0005886">
    <property type="term" value="C:plasma membrane"/>
    <property type="evidence" value="ECO:0007669"/>
    <property type="project" value="UniProtKB-SubCell"/>
</dbReference>
<dbReference type="EMBL" id="VNJI01000012">
    <property type="protein sequence ID" value="TVY09690.1"/>
    <property type="molecule type" value="Genomic_DNA"/>
</dbReference>
<dbReference type="InterPro" id="IPR035906">
    <property type="entry name" value="MetI-like_sf"/>
</dbReference>
<evidence type="ECO:0000256" key="6">
    <source>
        <dbReference type="ARBA" id="ARBA00023136"/>
    </source>
</evidence>
<keyword evidence="3" id="KW-1003">Cell membrane</keyword>
<evidence type="ECO:0000256" key="1">
    <source>
        <dbReference type="ARBA" id="ARBA00004651"/>
    </source>
</evidence>
<keyword evidence="5 7" id="KW-1133">Transmembrane helix</keyword>
<evidence type="ECO:0000313" key="9">
    <source>
        <dbReference type="EMBL" id="TVY09690.1"/>
    </source>
</evidence>
<organism evidence="9 10">
    <name type="scientific">Paenibacillus cremeus</name>
    <dbReference type="NCBI Taxonomy" id="2163881"/>
    <lineage>
        <taxon>Bacteria</taxon>
        <taxon>Bacillati</taxon>
        <taxon>Bacillota</taxon>
        <taxon>Bacilli</taxon>
        <taxon>Bacillales</taxon>
        <taxon>Paenibacillaceae</taxon>
        <taxon>Paenibacillus</taxon>
    </lineage>
</organism>
<dbReference type="PANTHER" id="PTHR43744:SF1">
    <property type="entry name" value="BINDING-PROTEIN-DEPENDENT TRANSPORT SYSTEMS INNER MEMBRANE COMPONENT"/>
    <property type="match status" value="1"/>
</dbReference>
<reference evidence="9 10" key="1">
    <citation type="submission" date="2019-07" db="EMBL/GenBank/DDBJ databases">
        <authorList>
            <person name="Kim J."/>
        </authorList>
    </citation>
    <scope>NUCLEOTIDE SEQUENCE [LARGE SCALE GENOMIC DNA]</scope>
    <source>
        <strain evidence="9 10">JC52</strain>
    </source>
</reference>
<dbReference type="SUPFAM" id="SSF161098">
    <property type="entry name" value="MetI-like"/>
    <property type="match status" value="1"/>
</dbReference>
<evidence type="ECO:0000256" key="4">
    <source>
        <dbReference type="ARBA" id="ARBA00022692"/>
    </source>
</evidence>
<feature type="domain" description="ABC transmembrane type-1" evidence="8">
    <location>
        <begin position="94"/>
        <end position="286"/>
    </location>
</feature>
<sequence length="300" mass="33443">MQRALTQWKRLLPWGKKSRLNSMDGFQKVLTVLLVVLAAFMLLPLVYIFNHALKPYQELFIYPPNFFVREPSFQNFVELFLVASSSSVPVSRYLFNSFIISGGAVVLVTIVSAMCAYPISKHKFPGHKIFFATILLTLMFAPEAVQIPRYLVVSKLGIMNTYFGHLLPLLAMPVGVFLLKQFIDQLPNELLEAARIDGAGELLIFLRIVIPVCMPAVATVAILTFQHSWGNTETSTLFMQDDEMKNFPFFLSTLTNGLANSVARQGAAAAAALVMFIPNLLIFLFFQGKVIATMAHSGIK</sequence>
<feature type="transmembrane region" description="Helical" evidence="7">
    <location>
        <begin position="129"/>
        <end position="150"/>
    </location>
</feature>
<dbReference type="AlphaFoldDB" id="A0A559KC27"/>
<evidence type="ECO:0000256" key="5">
    <source>
        <dbReference type="ARBA" id="ARBA00022989"/>
    </source>
</evidence>
<evidence type="ECO:0000313" key="10">
    <source>
        <dbReference type="Proteomes" id="UP000317036"/>
    </source>
</evidence>
<dbReference type="PANTHER" id="PTHR43744">
    <property type="entry name" value="ABC TRANSPORTER PERMEASE PROTEIN MG189-RELATED-RELATED"/>
    <property type="match status" value="1"/>
</dbReference>
<evidence type="ECO:0000259" key="8">
    <source>
        <dbReference type="PROSITE" id="PS50928"/>
    </source>
</evidence>
<feature type="transmembrane region" description="Helical" evidence="7">
    <location>
        <begin position="266"/>
        <end position="286"/>
    </location>
</feature>
<keyword evidence="4 7" id="KW-0812">Transmembrane</keyword>
<dbReference type="Gene3D" id="1.10.3720.10">
    <property type="entry name" value="MetI-like"/>
    <property type="match status" value="1"/>
</dbReference>
<accession>A0A559KC27</accession>
<dbReference type="CDD" id="cd06261">
    <property type="entry name" value="TM_PBP2"/>
    <property type="match status" value="1"/>
</dbReference>
<dbReference type="RefSeq" id="WP_144846711.1">
    <property type="nucleotide sequence ID" value="NZ_VNJI01000012.1"/>
</dbReference>
<comment type="subcellular location">
    <subcellularLocation>
        <location evidence="1 7">Cell membrane</location>
        <topology evidence="1 7">Multi-pass membrane protein</topology>
    </subcellularLocation>
</comment>
<dbReference type="OrthoDB" id="9771544at2"/>
<dbReference type="GO" id="GO:0055085">
    <property type="term" value="P:transmembrane transport"/>
    <property type="evidence" value="ECO:0007669"/>
    <property type="project" value="InterPro"/>
</dbReference>
<feature type="transmembrane region" description="Helical" evidence="7">
    <location>
        <begin position="162"/>
        <end position="183"/>
    </location>
</feature>
<evidence type="ECO:0000256" key="3">
    <source>
        <dbReference type="ARBA" id="ARBA00022475"/>
    </source>
</evidence>
<proteinExistence type="inferred from homology"/>
<protein>
    <submittedName>
        <fullName evidence="9">Carbohydrate ABC transporter permease</fullName>
    </submittedName>
</protein>
<comment type="similarity">
    <text evidence="7">Belongs to the binding-protein-dependent transport system permease family.</text>
</comment>
<feature type="transmembrane region" description="Helical" evidence="7">
    <location>
        <begin position="93"/>
        <end position="117"/>
    </location>
</feature>
<evidence type="ECO:0000256" key="7">
    <source>
        <dbReference type="RuleBase" id="RU363032"/>
    </source>
</evidence>
<dbReference type="Pfam" id="PF00528">
    <property type="entry name" value="BPD_transp_1"/>
    <property type="match status" value="1"/>
</dbReference>
<dbReference type="Proteomes" id="UP000317036">
    <property type="component" value="Unassembled WGS sequence"/>
</dbReference>
<evidence type="ECO:0000256" key="2">
    <source>
        <dbReference type="ARBA" id="ARBA00022448"/>
    </source>
</evidence>
<feature type="transmembrane region" description="Helical" evidence="7">
    <location>
        <begin position="204"/>
        <end position="225"/>
    </location>
</feature>